<feature type="binding site" evidence="13">
    <location>
        <position position="245"/>
    </location>
    <ligand>
        <name>ATP</name>
        <dbReference type="ChEBI" id="CHEBI:30616"/>
    </ligand>
</feature>
<evidence type="ECO:0000313" key="18">
    <source>
        <dbReference type="Proteomes" id="UP000663929"/>
    </source>
</evidence>
<keyword evidence="6 13" id="KW-0547">Nucleotide-binding</keyword>
<reference evidence="17" key="1">
    <citation type="submission" date="2021-03" db="EMBL/GenBank/DDBJ databases">
        <title>Acanthopleuribacteraceae sp. M133.</title>
        <authorList>
            <person name="Wang G."/>
        </authorList>
    </citation>
    <scope>NUCLEOTIDE SEQUENCE</scope>
    <source>
        <strain evidence="17">M133</strain>
    </source>
</reference>
<dbReference type="InterPro" id="IPR011035">
    <property type="entry name" value="Ribosomal_bL25/Gln-tRNA_synth"/>
</dbReference>
<evidence type="ECO:0000256" key="9">
    <source>
        <dbReference type="ARBA" id="ARBA00023146"/>
    </source>
</evidence>
<dbReference type="InterPro" id="IPR020058">
    <property type="entry name" value="Glu/Gln-tRNA-synth_Ib_cat-dom"/>
</dbReference>
<evidence type="ECO:0000256" key="13">
    <source>
        <dbReference type="HAMAP-Rule" id="MF_00126"/>
    </source>
</evidence>
<keyword evidence="5 13" id="KW-0436">Ligase</keyword>
<dbReference type="Pfam" id="PF20974">
    <property type="entry name" value="tRNA-synt_1c_C2"/>
    <property type="match status" value="1"/>
</dbReference>
<dbReference type="InterPro" id="IPR000924">
    <property type="entry name" value="Glu/Gln-tRNA-synth"/>
</dbReference>
<dbReference type="InterPro" id="IPR014729">
    <property type="entry name" value="Rossmann-like_a/b/a_fold"/>
</dbReference>
<dbReference type="GO" id="GO:0006425">
    <property type="term" value="P:glutaminyl-tRNA aminoacylation"/>
    <property type="evidence" value="ECO:0007669"/>
    <property type="project" value="UniProtKB-UniRule"/>
</dbReference>
<dbReference type="InterPro" id="IPR003789">
    <property type="entry name" value="Asn/Gln_tRNA_amidoTrase-B-like"/>
</dbReference>
<dbReference type="InterPro" id="IPR049437">
    <property type="entry name" value="tRNA-synt_1c_C2"/>
</dbReference>
<evidence type="ECO:0000256" key="1">
    <source>
        <dbReference type="ARBA" id="ARBA00005306"/>
    </source>
</evidence>
<feature type="binding site" evidence="13">
    <location>
        <position position="226"/>
    </location>
    <ligand>
        <name>L-glutamine</name>
        <dbReference type="ChEBI" id="CHEBI:58359"/>
    </ligand>
</feature>
<dbReference type="FunFam" id="3.40.50.620:FF:000037">
    <property type="entry name" value="Glutamine--tRNA ligase cytoplasmic"/>
    <property type="match status" value="1"/>
</dbReference>
<organism evidence="17 18">
    <name type="scientific">Sulfidibacter corallicola</name>
    <dbReference type="NCBI Taxonomy" id="2818388"/>
    <lineage>
        <taxon>Bacteria</taxon>
        <taxon>Pseudomonadati</taxon>
        <taxon>Acidobacteriota</taxon>
        <taxon>Holophagae</taxon>
        <taxon>Acanthopleuribacterales</taxon>
        <taxon>Acanthopleuribacteraceae</taxon>
        <taxon>Sulfidibacter</taxon>
    </lineage>
</organism>
<feature type="compositionally biased region" description="Low complexity" evidence="15">
    <location>
        <begin position="576"/>
        <end position="586"/>
    </location>
</feature>
<dbReference type="GO" id="GO:0006424">
    <property type="term" value="P:glutamyl-tRNA aminoacylation"/>
    <property type="evidence" value="ECO:0007669"/>
    <property type="project" value="UniProtKB-UniRule"/>
</dbReference>
<dbReference type="SMART" id="SM00845">
    <property type="entry name" value="GatB_Yqey"/>
    <property type="match status" value="1"/>
</dbReference>
<dbReference type="EC" id="6.1.1.18" evidence="13"/>
<dbReference type="SUPFAM" id="SSF52374">
    <property type="entry name" value="Nucleotidylyl transferase"/>
    <property type="match status" value="1"/>
</dbReference>
<dbReference type="PRINTS" id="PR00987">
    <property type="entry name" value="TRNASYNTHGLU"/>
</dbReference>
<feature type="short sequence motif" description="'KMSKS' region" evidence="13">
    <location>
        <begin position="282"/>
        <end position="286"/>
    </location>
</feature>
<gene>
    <name evidence="13" type="primary">glnS</name>
    <name evidence="17" type="ORF">J3U87_16705</name>
</gene>
<comment type="catalytic activity">
    <reaction evidence="11">
        <text>L-aspartyl-tRNA(Asn) + L-glutamine + ATP + H2O = L-asparaginyl-tRNA(Asn) + L-glutamate + ADP + phosphate + 2 H(+)</text>
        <dbReference type="Rhea" id="RHEA:14513"/>
        <dbReference type="Rhea" id="RHEA-COMP:9674"/>
        <dbReference type="Rhea" id="RHEA-COMP:9677"/>
        <dbReference type="ChEBI" id="CHEBI:15377"/>
        <dbReference type="ChEBI" id="CHEBI:15378"/>
        <dbReference type="ChEBI" id="CHEBI:29985"/>
        <dbReference type="ChEBI" id="CHEBI:30616"/>
        <dbReference type="ChEBI" id="CHEBI:43474"/>
        <dbReference type="ChEBI" id="CHEBI:58359"/>
        <dbReference type="ChEBI" id="CHEBI:78515"/>
        <dbReference type="ChEBI" id="CHEBI:78516"/>
        <dbReference type="ChEBI" id="CHEBI:456216"/>
    </reaction>
</comment>
<comment type="function">
    <text evidence="10">Allows the formation of correctly charged Asn-tRNA(Asn) or Gln-tRNA(Gln) through the transamidation of misacylated Asp-tRNA(Asn) or Glu-tRNA(Gln) in organisms which lack either or both of asparaginyl-tRNA or glutaminyl-tRNA synthetases. The reaction takes place in the presence of glutamine and ATP through an activated phospho-Asp-tRNA(Asn) or phospho-Glu-tRNA(Gln).</text>
</comment>
<evidence type="ECO:0000256" key="12">
    <source>
        <dbReference type="ARBA" id="ARBA00047913"/>
    </source>
</evidence>
<evidence type="ECO:0000256" key="14">
    <source>
        <dbReference type="RuleBase" id="RU363037"/>
    </source>
</evidence>
<dbReference type="InterPro" id="IPR050132">
    <property type="entry name" value="Gln/Glu-tRNA_Ligase"/>
</dbReference>
<evidence type="ECO:0000256" key="15">
    <source>
        <dbReference type="SAM" id="MobiDB-lite"/>
    </source>
</evidence>
<dbReference type="HAMAP" id="MF_00126">
    <property type="entry name" value="Gln_tRNA_synth"/>
    <property type="match status" value="1"/>
</dbReference>
<evidence type="ECO:0000256" key="11">
    <source>
        <dbReference type="ARBA" id="ARBA00047380"/>
    </source>
</evidence>
<dbReference type="Gene3D" id="1.10.1160.10">
    <property type="entry name" value="Glutamyl-trna Synthetase, Domain 2"/>
    <property type="match status" value="1"/>
</dbReference>
<comment type="similarity">
    <text evidence="2 13 14">Belongs to the class-I aminoacyl-tRNA synthetase family.</text>
</comment>
<dbReference type="EMBL" id="CP071793">
    <property type="protein sequence ID" value="QTD54088.1"/>
    <property type="molecule type" value="Genomic_DNA"/>
</dbReference>
<dbReference type="FunFam" id="1.10.10.410:FF:000001">
    <property type="entry name" value="Aspartyl/glutamyl-tRNA(Asn/Gln) amidotransferase subunit B"/>
    <property type="match status" value="1"/>
</dbReference>
<comment type="subcellular location">
    <subcellularLocation>
        <location evidence="13">Cytoplasm</location>
    </subcellularLocation>
</comment>
<comment type="similarity">
    <text evidence="1">Belongs to the GatB/GatE family. GatB subfamily.</text>
</comment>
<feature type="binding site" evidence="13">
    <location>
        <position position="81"/>
    </location>
    <ligand>
        <name>L-glutamine</name>
        <dbReference type="ChEBI" id="CHEBI:58359"/>
    </ligand>
</feature>
<evidence type="ECO:0000313" key="17">
    <source>
        <dbReference type="EMBL" id="QTD54088.1"/>
    </source>
</evidence>
<feature type="region of interest" description="Disordered" evidence="15">
    <location>
        <begin position="571"/>
        <end position="605"/>
    </location>
</feature>
<keyword evidence="7 13" id="KW-0067">ATP-binding</keyword>
<evidence type="ECO:0000256" key="3">
    <source>
        <dbReference type="ARBA" id="ARBA00011123"/>
    </source>
</evidence>
<feature type="domain" description="Asn/Gln amidotransferase" evidence="16">
    <location>
        <begin position="639"/>
        <end position="784"/>
    </location>
</feature>
<dbReference type="Pfam" id="PF03950">
    <property type="entry name" value="tRNA-synt_1c_C"/>
    <property type="match status" value="1"/>
</dbReference>
<dbReference type="SUPFAM" id="SSF50715">
    <property type="entry name" value="Ribosomal protein L25-like"/>
    <property type="match status" value="1"/>
</dbReference>
<dbReference type="SUPFAM" id="SSF89095">
    <property type="entry name" value="GatB/YqeY motif"/>
    <property type="match status" value="1"/>
</dbReference>
<dbReference type="Pfam" id="PF02637">
    <property type="entry name" value="GatB_Yqey"/>
    <property type="match status" value="1"/>
</dbReference>
<dbReference type="Gene3D" id="3.40.50.620">
    <property type="entry name" value="HUPs"/>
    <property type="match status" value="1"/>
</dbReference>
<dbReference type="InterPro" id="IPR018027">
    <property type="entry name" value="Asn/Gln_amidotransferase"/>
</dbReference>
<evidence type="ECO:0000256" key="10">
    <source>
        <dbReference type="ARBA" id="ARBA00024799"/>
    </source>
</evidence>
<name>A0A8A4TY02_SULCO</name>
<feature type="binding site" evidence="13">
    <location>
        <begin position="55"/>
        <end position="61"/>
    </location>
    <ligand>
        <name>ATP</name>
        <dbReference type="ChEBI" id="CHEBI:30616"/>
    </ligand>
</feature>
<dbReference type="InterPro" id="IPR020059">
    <property type="entry name" value="Glu/Gln-tRNA-synth_Ib_codon-bd"/>
</dbReference>
<keyword evidence="9 13" id="KW-0030">Aminoacyl-tRNA synthetase</keyword>
<dbReference type="GO" id="GO:0004819">
    <property type="term" value="F:glutamine-tRNA ligase activity"/>
    <property type="evidence" value="ECO:0007669"/>
    <property type="project" value="UniProtKB-UniRule"/>
</dbReference>
<dbReference type="InterPro" id="IPR023168">
    <property type="entry name" value="GatB_Yqey_C_2"/>
</dbReference>
<dbReference type="Gene3D" id="3.90.800.10">
    <property type="entry name" value="Glutamyl-tRNA Synthetase, Domain 3"/>
    <property type="match status" value="1"/>
</dbReference>
<evidence type="ECO:0000256" key="8">
    <source>
        <dbReference type="ARBA" id="ARBA00022917"/>
    </source>
</evidence>
<dbReference type="KEGG" id="scor:J3U87_16705"/>
<keyword evidence="4 13" id="KW-0963">Cytoplasm</keyword>
<protein>
    <recommendedName>
        <fullName evidence="13">Glutamine--tRNA ligase</fullName>
        <ecNumber evidence="13">6.1.1.18</ecNumber>
    </recommendedName>
    <alternativeName>
        <fullName evidence="13">Glutaminyl-tRNA synthetase</fullName>
        <shortName evidence="13">GlnRS</shortName>
    </alternativeName>
</protein>
<comment type="subunit">
    <text evidence="13">Monomer.</text>
</comment>
<dbReference type="GO" id="GO:0005524">
    <property type="term" value="F:ATP binding"/>
    <property type="evidence" value="ECO:0007669"/>
    <property type="project" value="UniProtKB-UniRule"/>
</dbReference>
<feature type="binding site" evidence="13">
    <location>
        <begin position="283"/>
        <end position="285"/>
    </location>
    <ligand>
        <name>ATP</name>
        <dbReference type="ChEBI" id="CHEBI:30616"/>
    </ligand>
</feature>
<dbReference type="InterPro" id="IPR022861">
    <property type="entry name" value="Gln_tRNA_ligase_bac"/>
</dbReference>
<dbReference type="FunFam" id="1.10.1160.10:FF:000001">
    <property type="entry name" value="Glutamine--tRNA ligase"/>
    <property type="match status" value="1"/>
</dbReference>
<keyword evidence="18" id="KW-1185">Reference proteome</keyword>
<dbReference type="Gene3D" id="2.40.240.10">
    <property type="entry name" value="Ribosomal Protein L25, Chain P"/>
    <property type="match status" value="2"/>
</dbReference>
<comment type="caution">
    <text evidence="13">Lacks conserved residue(s) required for the propagation of feature annotation.</text>
</comment>
<feature type="short sequence motif" description="'HIGH' region" evidence="13">
    <location>
        <begin position="48"/>
        <end position="58"/>
    </location>
</feature>
<sequence length="785" mass="88400">MSHAPASPGDAAADKSKDGRPSNFIRAIIEEDLRTGKHQGRVATRFPPEPNGYLHIGHAKSICLNFGLAGEYGGTCHLRFDDTNPTTEDMEYVASIQNDIRWLGFDWQDHLYFASDYFDELYASAEHLIKKGKAYVDSLSEEEIRTYRGTVTEPGKPSPYRDRSVEENLDLFRKMRAGDFADGEHVLRAKIDMAAANMKMRDPLLYRIRHAHHYRTGETWCIYPMYDFAHCLSDSIENITHSICTLEFENNRDIYDWVIAECDRENVPHQYEFARLKLNYTVMSKRKFLRLVNEKLVSGWDDPRMPTIAGMRRRGYTAEAIRDLCERVGVAKANSTVDFTKLEFCVRNDLNPKVPRVLAIQNPLKVVIDNYPEDKVEMLDASLYPHDVPLEGSRELPFSREIYIDRDDFREDPPKKFFRLAPGREVRLRHAYIIKCEKVVKDPESGEITALHCTYDAATLGTNPTDRKVKGTIHWVSAKHAVPAEIRLYDRLLAVEHPDQEEGDFLDMLNPDSLEVVQGFVEPAIAGDADGTRYQFERLGYFIRDVGDSTPDKPVYNRIVGLRDSWAKISGETKAKPAAPSKPAPSKVEKATPAPAEPKRDPLADKTPELAAKFTAYRDDHGLSEEDADLLTADPARVRFFEAALATHDNAKAIANWINNELARELKDRPLSQLPFGPTELAELVALIDADTISNKIARDVFAVLAEKGGKPADIVAKRGLTQVSDTAELERILAQIAADHPDEVARYKAGEKKLTGFFVGKMMKATGGKANPKVINRLVAEKLG</sequence>
<dbReference type="InterPro" id="IPR020056">
    <property type="entry name" value="Rbsml_bL25/Gln-tRNA_synth_N"/>
</dbReference>
<dbReference type="GO" id="GO:0016884">
    <property type="term" value="F:carbon-nitrogen ligase activity, with glutamine as amido-N-donor"/>
    <property type="evidence" value="ECO:0007669"/>
    <property type="project" value="InterPro"/>
</dbReference>
<evidence type="ECO:0000256" key="7">
    <source>
        <dbReference type="ARBA" id="ARBA00022840"/>
    </source>
</evidence>
<dbReference type="CDD" id="cd00807">
    <property type="entry name" value="GlnRS_core"/>
    <property type="match status" value="1"/>
</dbReference>
<dbReference type="NCBIfam" id="TIGR00440">
    <property type="entry name" value="glnS"/>
    <property type="match status" value="1"/>
</dbReference>
<evidence type="ECO:0000259" key="16">
    <source>
        <dbReference type="SMART" id="SM00845"/>
    </source>
</evidence>
<feature type="binding site" evidence="13">
    <location>
        <begin position="275"/>
        <end position="276"/>
    </location>
    <ligand>
        <name>ATP</name>
        <dbReference type="ChEBI" id="CHEBI:30616"/>
    </ligand>
</feature>
<comment type="catalytic activity">
    <reaction evidence="13">
        <text>tRNA(Gln) + L-glutamine + ATP = L-glutaminyl-tRNA(Gln) + AMP + diphosphate</text>
        <dbReference type="Rhea" id="RHEA:20121"/>
        <dbReference type="Rhea" id="RHEA-COMP:9662"/>
        <dbReference type="Rhea" id="RHEA-COMP:9681"/>
        <dbReference type="ChEBI" id="CHEBI:30616"/>
        <dbReference type="ChEBI" id="CHEBI:33019"/>
        <dbReference type="ChEBI" id="CHEBI:58359"/>
        <dbReference type="ChEBI" id="CHEBI:78442"/>
        <dbReference type="ChEBI" id="CHEBI:78521"/>
        <dbReference type="ChEBI" id="CHEBI:456215"/>
        <dbReference type="EC" id="6.1.1.18"/>
    </reaction>
</comment>
<keyword evidence="8 13" id="KW-0648">Protein biosynthesis</keyword>
<dbReference type="InterPro" id="IPR020061">
    <property type="entry name" value="Glu_tRNA_lig_a-bdl"/>
</dbReference>
<dbReference type="Pfam" id="PF00749">
    <property type="entry name" value="tRNA-synt_1c"/>
    <property type="match status" value="1"/>
</dbReference>
<comment type="catalytic activity">
    <reaction evidence="12">
        <text>L-glutamyl-tRNA(Gln) + L-glutamine + ATP + H2O = L-glutaminyl-tRNA(Gln) + L-glutamate + ADP + phosphate + H(+)</text>
        <dbReference type="Rhea" id="RHEA:17521"/>
        <dbReference type="Rhea" id="RHEA-COMP:9681"/>
        <dbReference type="Rhea" id="RHEA-COMP:9684"/>
        <dbReference type="ChEBI" id="CHEBI:15377"/>
        <dbReference type="ChEBI" id="CHEBI:15378"/>
        <dbReference type="ChEBI" id="CHEBI:29985"/>
        <dbReference type="ChEBI" id="CHEBI:30616"/>
        <dbReference type="ChEBI" id="CHEBI:43474"/>
        <dbReference type="ChEBI" id="CHEBI:58359"/>
        <dbReference type="ChEBI" id="CHEBI:78520"/>
        <dbReference type="ChEBI" id="CHEBI:78521"/>
        <dbReference type="ChEBI" id="CHEBI:456216"/>
    </reaction>
</comment>
<evidence type="ECO:0000256" key="4">
    <source>
        <dbReference type="ARBA" id="ARBA00022490"/>
    </source>
</evidence>
<dbReference type="PANTHER" id="PTHR43097">
    <property type="entry name" value="GLUTAMINE-TRNA LIGASE"/>
    <property type="match status" value="1"/>
</dbReference>
<dbReference type="PANTHER" id="PTHR43097:SF5">
    <property type="entry name" value="GLUTAMATE--TRNA LIGASE"/>
    <property type="match status" value="1"/>
</dbReference>
<evidence type="ECO:0000256" key="5">
    <source>
        <dbReference type="ARBA" id="ARBA00022598"/>
    </source>
</evidence>
<dbReference type="GO" id="GO:0005829">
    <property type="term" value="C:cytosol"/>
    <property type="evidence" value="ECO:0007669"/>
    <property type="project" value="TreeGrafter"/>
</dbReference>
<evidence type="ECO:0000256" key="2">
    <source>
        <dbReference type="ARBA" id="ARBA00005594"/>
    </source>
</evidence>
<dbReference type="FunFam" id="2.40.240.10:FF:000007">
    <property type="entry name" value="Glutamine--tRNA ligase"/>
    <property type="match status" value="1"/>
</dbReference>
<evidence type="ECO:0000256" key="6">
    <source>
        <dbReference type="ARBA" id="ARBA00022741"/>
    </source>
</evidence>
<dbReference type="Proteomes" id="UP000663929">
    <property type="component" value="Chromosome"/>
</dbReference>
<dbReference type="NCBIfam" id="NF011291">
    <property type="entry name" value="PRK14703.1"/>
    <property type="match status" value="1"/>
</dbReference>
<dbReference type="AlphaFoldDB" id="A0A8A4TY02"/>
<dbReference type="FunFam" id="3.90.800.10:FF:000001">
    <property type="entry name" value="Glutamine--tRNA ligase"/>
    <property type="match status" value="1"/>
</dbReference>
<dbReference type="Gene3D" id="1.10.10.410">
    <property type="match status" value="1"/>
</dbReference>
<feature type="binding site" evidence="13">
    <location>
        <begin position="49"/>
        <end position="51"/>
    </location>
    <ligand>
        <name>ATP</name>
        <dbReference type="ChEBI" id="CHEBI:30616"/>
    </ligand>
</feature>
<accession>A0A8A4TY02</accession>
<proteinExistence type="inferred from homology"/>
<dbReference type="InterPro" id="IPR004514">
    <property type="entry name" value="Gln-tRNA-synth"/>
</dbReference>
<comment type="subunit">
    <text evidence="3">Heterotrimer of A, B and C subunits.</text>
</comment>
<dbReference type="RefSeq" id="WP_237384187.1">
    <property type="nucleotide sequence ID" value="NZ_CP071793.1"/>
</dbReference>